<sequence>MGAARWCFVLICHTLLTERERRREQELEEEEQKEAFTIAKSEHSGLKQTPLFKSSSASSSPLVSPDGAVLMALPWYTLPSRMHTGEYRHNTPQIARLGIH</sequence>
<accession>A0ABV0RLA7</accession>
<feature type="region of interest" description="Disordered" evidence="1">
    <location>
        <begin position="20"/>
        <end position="40"/>
    </location>
</feature>
<evidence type="ECO:0008006" key="4">
    <source>
        <dbReference type="Google" id="ProtNLM"/>
    </source>
</evidence>
<dbReference type="Proteomes" id="UP001434883">
    <property type="component" value="Unassembled WGS sequence"/>
</dbReference>
<evidence type="ECO:0000313" key="2">
    <source>
        <dbReference type="EMBL" id="MEQ2208343.1"/>
    </source>
</evidence>
<organism evidence="2 3">
    <name type="scientific">Xenoophorus captivus</name>
    <dbReference type="NCBI Taxonomy" id="1517983"/>
    <lineage>
        <taxon>Eukaryota</taxon>
        <taxon>Metazoa</taxon>
        <taxon>Chordata</taxon>
        <taxon>Craniata</taxon>
        <taxon>Vertebrata</taxon>
        <taxon>Euteleostomi</taxon>
        <taxon>Actinopterygii</taxon>
        <taxon>Neopterygii</taxon>
        <taxon>Teleostei</taxon>
        <taxon>Neoteleostei</taxon>
        <taxon>Acanthomorphata</taxon>
        <taxon>Ovalentaria</taxon>
        <taxon>Atherinomorphae</taxon>
        <taxon>Cyprinodontiformes</taxon>
        <taxon>Goodeidae</taxon>
        <taxon>Xenoophorus</taxon>
    </lineage>
</organism>
<gene>
    <name evidence="2" type="ORF">XENOCAPTIV_025428</name>
</gene>
<reference evidence="2 3" key="1">
    <citation type="submission" date="2021-06" db="EMBL/GenBank/DDBJ databases">
        <authorList>
            <person name="Palmer J.M."/>
        </authorList>
    </citation>
    <scope>NUCLEOTIDE SEQUENCE [LARGE SCALE GENOMIC DNA]</scope>
    <source>
        <strain evidence="2 3">XC_2019</strain>
        <tissue evidence="2">Muscle</tissue>
    </source>
</reference>
<protein>
    <recommendedName>
        <fullName evidence="4">Secreted protein</fullName>
    </recommendedName>
</protein>
<name>A0ABV0RLA7_9TELE</name>
<proteinExistence type="predicted"/>
<dbReference type="EMBL" id="JAHRIN010050474">
    <property type="protein sequence ID" value="MEQ2208343.1"/>
    <property type="molecule type" value="Genomic_DNA"/>
</dbReference>
<keyword evidence="3" id="KW-1185">Reference proteome</keyword>
<evidence type="ECO:0000256" key="1">
    <source>
        <dbReference type="SAM" id="MobiDB-lite"/>
    </source>
</evidence>
<comment type="caution">
    <text evidence="2">The sequence shown here is derived from an EMBL/GenBank/DDBJ whole genome shotgun (WGS) entry which is preliminary data.</text>
</comment>
<evidence type="ECO:0000313" key="3">
    <source>
        <dbReference type="Proteomes" id="UP001434883"/>
    </source>
</evidence>